<dbReference type="RefSeq" id="WP_128929962.1">
    <property type="nucleotide sequence ID" value="NZ_BMHC01000007.1"/>
</dbReference>
<dbReference type="NCBIfam" id="NF004283">
    <property type="entry name" value="PRK05692.1"/>
    <property type="match status" value="1"/>
</dbReference>
<reference evidence="6 7" key="2">
    <citation type="submission" date="2018-06" db="EMBL/GenBank/DDBJ databases">
        <title>Comparative genomics of rhizobia nodulating Arachis hypogaea in China.</title>
        <authorList>
            <person name="Li Y."/>
        </authorList>
    </citation>
    <scope>NUCLEOTIDE SEQUENCE [LARGE SCALE GENOMIC DNA]</scope>
    <source>
        <strain evidence="6 7">CCBAU 51658</strain>
        <plasmid evidence="6 7">unnamed</plasmid>
    </source>
</reference>
<evidence type="ECO:0000313" key="8">
    <source>
        <dbReference type="Proteomes" id="UP000625079"/>
    </source>
</evidence>
<evidence type="ECO:0000313" key="5">
    <source>
        <dbReference type="EMBL" id="GGI25637.1"/>
    </source>
</evidence>
<evidence type="ECO:0000256" key="1">
    <source>
        <dbReference type="ARBA" id="ARBA00009405"/>
    </source>
</evidence>
<evidence type="ECO:0000259" key="4">
    <source>
        <dbReference type="PROSITE" id="PS50991"/>
    </source>
</evidence>
<geneLocation type="plasmid" evidence="6 7">
    <name>unnamed</name>
</geneLocation>
<evidence type="ECO:0000256" key="3">
    <source>
        <dbReference type="ARBA" id="ARBA00023239"/>
    </source>
</evidence>
<evidence type="ECO:0000313" key="6">
    <source>
        <dbReference type="EMBL" id="QOZ64572.1"/>
    </source>
</evidence>
<dbReference type="PROSITE" id="PS50991">
    <property type="entry name" value="PYR_CT"/>
    <property type="match status" value="1"/>
</dbReference>
<dbReference type="InterPro" id="IPR043594">
    <property type="entry name" value="HMGL"/>
</dbReference>
<dbReference type="EMBL" id="BMHC01000007">
    <property type="protein sequence ID" value="GGI25637.1"/>
    <property type="molecule type" value="Genomic_DNA"/>
</dbReference>
<organism evidence="5 8">
    <name type="scientific">Bradyrhizobium guangdongense</name>
    <dbReference type="NCBI Taxonomy" id="1325090"/>
    <lineage>
        <taxon>Bacteria</taxon>
        <taxon>Pseudomonadati</taxon>
        <taxon>Pseudomonadota</taxon>
        <taxon>Alphaproteobacteria</taxon>
        <taxon>Hyphomicrobiales</taxon>
        <taxon>Nitrobacteraceae</taxon>
        <taxon>Bradyrhizobium</taxon>
    </lineage>
</organism>
<dbReference type="GO" id="GO:0004419">
    <property type="term" value="F:hydroxymethylglutaryl-CoA lyase activity"/>
    <property type="evidence" value="ECO:0007669"/>
    <property type="project" value="TreeGrafter"/>
</dbReference>
<proteinExistence type="inferred from homology"/>
<reference evidence="5" key="1">
    <citation type="journal article" date="2014" name="Int. J. Syst. Evol. Microbiol.">
        <title>Complete genome sequence of Corynebacterium casei LMG S-19264T (=DSM 44701T), isolated from a smear-ripened cheese.</title>
        <authorList>
            <consortium name="US DOE Joint Genome Institute (JGI-PGF)"/>
            <person name="Walter F."/>
            <person name="Albersmeier A."/>
            <person name="Kalinowski J."/>
            <person name="Ruckert C."/>
        </authorList>
    </citation>
    <scope>NUCLEOTIDE SEQUENCE</scope>
    <source>
        <strain evidence="5">CGMCC 1.15034</strain>
    </source>
</reference>
<name>A0A410VI78_9BRAD</name>
<sequence>MDNSPDVHICEVAPRDGLQNLDVIVPTGAKCELISAIVAAGVSEVDAGSFVPATVVPQFGDVGAVVAHALTHKSTTIGAVVPNVKGAERALAAGVNSMYFVISASETHNRANVRRTIEEQLEAFRVVRARINAQKAPERPHLVGAVATAFGCSMEGDVSEAAVCRLVQGFAEAGADEIGLADTVGYGTPTQVKRIVRAVRNETGPKMMLRLHLHDTLGAGLANVVAGLEADVRRFDAAVSGLGGCPFAPGARGNIVTEDLVFMLERMGLSTGIDLDRLMATREILARHVEQKHLTGHLHEAGIPRVLRRVA</sequence>
<dbReference type="GO" id="GO:0046951">
    <property type="term" value="P:ketone body biosynthetic process"/>
    <property type="evidence" value="ECO:0007669"/>
    <property type="project" value="TreeGrafter"/>
</dbReference>
<dbReference type="CDD" id="cd07938">
    <property type="entry name" value="DRE_TIM_HMGL"/>
    <property type="match status" value="1"/>
</dbReference>
<protein>
    <submittedName>
        <fullName evidence="5">Hydroxymethylglutaryl-CoA lyase</fullName>
    </submittedName>
</protein>
<evidence type="ECO:0000313" key="7">
    <source>
        <dbReference type="Proteomes" id="UP000593880"/>
    </source>
</evidence>
<dbReference type="OrthoDB" id="9784013at2"/>
<feature type="domain" description="Pyruvate carboxyltransferase" evidence="4">
    <location>
        <begin position="7"/>
        <end position="279"/>
    </location>
</feature>
<dbReference type="Proteomes" id="UP000625079">
    <property type="component" value="Unassembled WGS sequence"/>
</dbReference>
<dbReference type="EMBL" id="CP030058">
    <property type="protein sequence ID" value="QOZ64572.1"/>
    <property type="molecule type" value="Genomic_DNA"/>
</dbReference>
<keyword evidence="7" id="KW-1185">Reference proteome</keyword>
<keyword evidence="3 5" id="KW-0456">Lyase</keyword>
<accession>A0A410VI78</accession>
<dbReference type="SUPFAM" id="SSF51569">
    <property type="entry name" value="Aldolase"/>
    <property type="match status" value="1"/>
</dbReference>
<dbReference type="PANTHER" id="PTHR42738:SF7">
    <property type="entry name" value="HYDROXYMETHYLGLUTARYL-COA LYASE"/>
    <property type="match status" value="1"/>
</dbReference>
<dbReference type="InterPro" id="IPR013785">
    <property type="entry name" value="Aldolase_TIM"/>
</dbReference>
<keyword evidence="6" id="KW-0614">Plasmid</keyword>
<reference evidence="5" key="3">
    <citation type="submission" date="2022-12" db="EMBL/GenBank/DDBJ databases">
        <authorList>
            <person name="Sun Q."/>
            <person name="Zhou Y."/>
        </authorList>
    </citation>
    <scope>NUCLEOTIDE SEQUENCE</scope>
    <source>
        <strain evidence="5">CGMCC 1.15034</strain>
    </source>
</reference>
<dbReference type="InterPro" id="IPR000891">
    <property type="entry name" value="PYR_CT"/>
</dbReference>
<evidence type="ECO:0000256" key="2">
    <source>
        <dbReference type="ARBA" id="ARBA00022723"/>
    </source>
</evidence>
<dbReference type="PANTHER" id="PTHR42738">
    <property type="entry name" value="HYDROXYMETHYLGLUTARYL-COA LYASE"/>
    <property type="match status" value="1"/>
</dbReference>
<keyword evidence="2" id="KW-0479">Metal-binding</keyword>
<dbReference type="Proteomes" id="UP000593880">
    <property type="component" value="Plasmid unnamed"/>
</dbReference>
<dbReference type="GO" id="GO:0046872">
    <property type="term" value="F:metal ion binding"/>
    <property type="evidence" value="ECO:0007669"/>
    <property type="project" value="UniProtKB-KW"/>
</dbReference>
<gene>
    <name evidence="5" type="primary">hmgL</name>
    <name evidence="5" type="ORF">GCM10010987_35370</name>
    <name evidence="6" type="ORF">XH86_38640</name>
</gene>
<dbReference type="AlphaFoldDB" id="A0A410VI78"/>
<dbReference type="Gene3D" id="3.20.20.70">
    <property type="entry name" value="Aldolase class I"/>
    <property type="match status" value="1"/>
</dbReference>
<dbReference type="GO" id="GO:0006552">
    <property type="term" value="P:L-leucine catabolic process"/>
    <property type="evidence" value="ECO:0007669"/>
    <property type="project" value="TreeGrafter"/>
</dbReference>
<dbReference type="Pfam" id="PF00682">
    <property type="entry name" value="HMGL-like"/>
    <property type="match status" value="1"/>
</dbReference>
<comment type="similarity">
    <text evidence="1">Belongs to the HMG-CoA lyase family.</text>
</comment>